<dbReference type="Gene3D" id="1.10.357.10">
    <property type="entry name" value="Tetracycline Repressor, domain 2"/>
    <property type="match status" value="1"/>
</dbReference>
<gene>
    <name evidence="6" type="ORF">NAG76_03480</name>
</gene>
<dbReference type="PANTHER" id="PTHR47506:SF6">
    <property type="entry name" value="HTH-TYPE TRANSCRIPTIONAL REPRESSOR NEMR"/>
    <property type="match status" value="1"/>
</dbReference>
<evidence type="ECO:0000313" key="6">
    <source>
        <dbReference type="EMBL" id="URN95334.1"/>
    </source>
</evidence>
<organism evidence="6 7">
    <name type="scientific">Candidatus Pristimantibacillus lignocellulolyticus</name>
    <dbReference type="NCBI Taxonomy" id="2994561"/>
    <lineage>
        <taxon>Bacteria</taxon>
        <taxon>Bacillati</taxon>
        <taxon>Bacillota</taxon>
        <taxon>Bacilli</taxon>
        <taxon>Bacillales</taxon>
        <taxon>Paenibacillaceae</taxon>
        <taxon>Candidatus Pristimantibacillus</taxon>
    </lineage>
</organism>
<evidence type="ECO:0000256" key="4">
    <source>
        <dbReference type="PROSITE-ProRule" id="PRU00335"/>
    </source>
</evidence>
<dbReference type="Proteomes" id="UP001056756">
    <property type="component" value="Chromosome"/>
</dbReference>
<sequence>MSPRNIKRDIEQRELRREHILEAALNTIARRGLDSASIKEIAKMAELSVGNIYHYFESKDIIFSELLQRGQHNYGAMVERFAQANLDPREKLYAICYSWIESKHNWAFTLMLHSIRMNDGVSNDLKVIATRRFTENLKPMANIMMQGQLQDVIKAGDPHQLAYYFVSLIQGLTLQLAPNYVVPVKIEISDIIKLFMSPVSDREAIHLFERFSSNGNMYKKMFDNL</sequence>
<dbReference type="GO" id="GO:0003677">
    <property type="term" value="F:DNA binding"/>
    <property type="evidence" value="ECO:0007669"/>
    <property type="project" value="UniProtKB-UniRule"/>
</dbReference>
<evidence type="ECO:0000313" key="7">
    <source>
        <dbReference type="Proteomes" id="UP001056756"/>
    </source>
</evidence>
<dbReference type="PANTHER" id="PTHR47506">
    <property type="entry name" value="TRANSCRIPTIONAL REGULATORY PROTEIN"/>
    <property type="match status" value="1"/>
</dbReference>
<protein>
    <submittedName>
        <fullName evidence="6">TetR/AcrR family transcriptional regulator</fullName>
    </submittedName>
</protein>
<dbReference type="InterPro" id="IPR001647">
    <property type="entry name" value="HTH_TetR"/>
</dbReference>
<dbReference type="PRINTS" id="PR00455">
    <property type="entry name" value="HTHTETR"/>
</dbReference>
<evidence type="ECO:0000259" key="5">
    <source>
        <dbReference type="PROSITE" id="PS50977"/>
    </source>
</evidence>
<name>A0A9J6ZGQ8_9BACL</name>
<keyword evidence="2 4" id="KW-0238">DNA-binding</keyword>
<evidence type="ECO:0000256" key="1">
    <source>
        <dbReference type="ARBA" id="ARBA00023015"/>
    </source>
</evidence>
<dbReference type="AlphaFoldDB" id="A0A9J6ZGQ8"/>
<evidence type="ECO:0000256" key="3">
    <source>
        <dbReference type="ARBA" id="ARBA00023163"/>
    </source>
</evidence>
<dbReference type="PROSITE" id="PS01081">
    <property type="entry name" value="HTH_TETR_1"/>
    <property type="match status" value="1"/>
</dbReference>
<dbReference type="PROSITE" id="PS50977">
    <property type="entry name" value="HTH_TETR_2"/>
    <property type="match status" value="1"/>
</dbReference>
<feature type="DNA-binding region" description="H-T-H motif" evidence="4">
    <location>
        <begin position="37"/>
        <end position="56"/>
    </location>
</feature>
<dbReference type="InterPro" id="IPR023772">
    <property type="entry name" value="DNA-bd_HTH_TetR-type_CS"/>
</dbReference>
<proteinExistence type="predicted"/>
<accession>A0A9J6ZGQ8</accession>
<dbReference type="Pfam" id="PF00440">
    <property type="entry name" value="TetR_N"/>
    <property type="match status" value="1"/>
</dbReference>
<keyword evidence="1" id="KW-0805">Transcription regulation</keyword>
<dbReference type="SUPFAM" id="SSF48498">
    <property type="entry name" value="Tetracyclin repressor-like, C-terminal domain"/>
    <property type="match status" value="1"/>
</dbReference>
<dbReference type="EMBL" id="CP097899">
    <property type="protein sequence ID" value="URN95334.1"/>
    <property type="molecule type" value="Genomic_DNA"/>
</dbReference>
<dbReference type="SUPFAM" id="SSF46689">
    <property type="entry name" value="Homeodomain-like"/>
    <property type="match status" value="1"/>
</dbReference>
<evidence type="ECO:0000256" key="2">
    <source>
        <dbReference type="ARBA" id="ARBA00023125"/>
    </source>
</evidence>
<dbReference type="KEGG" id="plig:NAG76_03480"/>
<dbReference type="InterPro" id="IPR009057">
    <property type="entry name" value="Homeodomain-like_sf"/>
</dbReference>
<keyword evidence="3" id="KW-0804">Transcription</keyword>
<feature type="domain" description="HTH tetR-type" evidence="5">
    <location>
        <begin position="14"/>
        <end position="74"/>
    </location>
</feature>
<reference evidence="6" key="1">
    <citation type="submission" date="2022-05" db="EMBL/GenBank/DDBJ databases">
        <title>Novel bacterial taxa in a minimal lignocellulolytic consortium and its capacity to transform plastics disclosed by genome-resolved metagenomics.</title>
        <authorList>
            <person name="Rodriguez C.A.D."/>
            <person name="Diaz-Garcia L."/>
            <person name="Herrera K."/>
            <person name="Tarazona N.A."/>
            <person name="Sproer C."/>
            <person name="Overmann J."/>
            <person name="Jimenez D.J."/>
        </authorList>
    </citation>
    <scope>NUCLEOTIDE SEQUENCE</scope>
    <source>
        <strain evidence="6">MAG5</strain>
    </source>
</reference>
<dbReference type="InterPro" id="IPR036271">
    <property type="entry name" value="Tet_transcr_reg_TetR-rel_C_sf"/>
</dbReference>